<evidence type="ECO:0000256" key="1">
    <source>
        <dbReference type="ARBA" id="ARBA00022603"/>
    </source>
</evidence>
<dbReference type="GO" id="GO:1903257">
    <property type="term" value="P:selenoneine biosynthetic process"/>
    <property type="evidence" value="ECO:0007669"/>
    <property type="project" value="EnsemblFungi"/>
</dbReference>
<keyword evidence="6" id="KW-1185">Reference proteome</keyword>
<feature type="domain" description="Sulfatase-modifying factor enzyme-like" evidence="3">
    <location>
        <begin position="555"/>
        <end position="839"/>
    </location>
</feature>
<dbReference type="HOGENOM" id="CLU_006921_0_1_1"/>
<dbReference type="GO" id="GO:0052699">
    <property type="term" value="P:ergothioneine biosynthetic process"/>
    <property type="evidence" value="ECO:0007669"/>
    <property type="project" value="EnsemblFungi"/>
</dbReference>
<dbReference type="PANTHER" id="PTHR43397">
    <property type="entry name" value="ERGOTHIONEINE BIOSYNTHESIS PROTEIN 1"/>
    <property type="match status" value="1"/>
</dbReference>
<dbReference type="SUPFAM" id="SSF56436">
    <property type="entry name" value="C-type lectin-like"/>
    <property type="match status" value="1"/>
</dbReference>
<gene>
    <name evidence="5" type="ORF">HMPREF1541_03855</name>
</gene>
<evidence type="ECO:0008006" key="7">
    <source>
        <dbReference type="Google" id="ProtNLM"/>
    </source>
</evidence>
<dbReference type="Gene3D" id="3.40.50.150">
    <property type="entry name" value="Vaccinia Virus protein VP39"/>
    <property type="match status" value="1"/>
</dbReference>
<dbReference type="InterPro" id="IPR042095">
    <property type="entry name" value="SUMF_sf"/>
</dbReference>
<dbReference type="eggNOG" id="ENOG502QS9T">
    <property type="taxonomic scope" value="Eukaryota"/>
</dbReference>
<dbReference type="InterPro" id="IPR016187">
    <property type="entry name" value="CTDL_fold"/>
</dbReference>
<proteinExistence type="predicted"/>
<name>W2RZL5_CYPE1</name>
<dbReference type="InParanoid" id="W2RZL5"/>
<evidence type="ECO:0000256" key="2">
    <source>
        <dbReference type="ARBA" id="ARBA00022679"/>
    </source>
</evidence>
<feature type="domain" description="Histidine-specific methyltransferase SAM-dependent" evidence="4">
    <location>
        <begin position="25"/>
        <end position="331"/>
    </location>
</feature>
<protein>
    <recommendedName>
        <fullName evidence="7">Dimethylhistidine N-methyltransferase</fullName>
    </recommendedName>
</protein>
<evidence type="ECO:0000313" key="5">
    <source>
        <dbReference type="EMBL" id="ETN41916.1"/>
    </source>
</evidence>
<dbReference type="InterPro" id="IPR051128">
    <property type="entry name" value="EgtD_Methyltrsf_superfamily"/>
</dbReference>
<evidence type="ECO:0000259" key="3">
    <source>
        <dbReference type="Pfam" id="PF03781"/>
    </source>
</evidence>
<dbReference type="RefSeq" id="XP_008716425.1">
    <property type="nucleotide sequence ID" value="XM_008718203.1"/>
</dbReference>
<dbReference type="EMBL" id="KB822719">
    <property type="protein sequence ID" value="ETN41916.1"/>
    <property type="molecule type" value="Genomic_DNA"/>
</dbReference>
<accession>W2RZL5</accession>
<dbReference type="Proteomes" id="UP000030752">
    <property type="component" value="Unassembled WGS sequence"/>
</dbReference>
<dbReference type="GO" id="GO:0052706">
    <property type="term" value="F:L-histidine N(alpha)-methyltransferase activity"/>
    <property type="evidence" value="ECO:0007669"/>
    <property type="project" value="EnsemblFungi"/>
</dbReference>
<organism evidence="5 6">
    <name type="scientific">Cyphellophora europaea (strain CBS 101466)</name>
    <name type="common">Phialophora europaea</name>
    <dbReference type="NCBI Taxonomy" id="1220924"/>
    <lineage>
        <taxon>Eukaryota</taxon>
        <taxon>Fungi</taxon>
        <taxon>Dikarya</taxon>
        <taxon>Ascomycota</taxon>
        <taxon>Pezizomycotina</taxon>
        <taxon>Eurotiomycetes</taxon>
        <taxon>Chaetothyriomycetidae</taxon>
        <taxon>Chaetothyriales</taxon>
        <taxon>Cyphellophoraceae</taxon>
        <taxon>Cyphellophora</taxon>
    </lineage>
</organism>
<dbReference type="GeneID" id="19971194"/>
<dbReference type="InterPro" id="IPR017805">
    <property type="entry name" value="SAM_MeTrfase_EasF-type_put"/>
</dbReference>
<evidence type="ECO:0000313" key="6">
    <source>
        <dbReference type="Proteomes" id="UP000030752"/>
    </source>
</evidence>
<dbReference type="OrthoDB" id="659at2759"/>
<dbReference type="PANTHER" id="PTHR43397:SF1">
    <property type="entry name" value="ERGOTHIONEINE BIOSYNTHESIS PROTEIN 1"/>
    <property type="match status" value="1"/>
</dbReference>
<keyword evidence="1" id="KW-0489">Methyltransferase</keyword>
<evidence type="ECO:0000259" key="4">
    <source>
        <dbReference type="Pfam" id="PF10017"/>
    </source>
</evidence>
<dbReference type="STRING" id="1220924.W2RZL5"/>
<dbReference type="Pfam" id="PF10017">
    <property type="entry name" value="Methyltransf_33"/>
    <property type="match status" value="1"/>
</dbReference>
<dbReference type="NCBIfam" id="TIGR03439">
    <property type="entry name" value="methyl_EasF"/>
    <property type="match status" value="1"/>
</dbReference>
<reference evidence="5 6" key="1">
    <citation type="submission" date="2013-03" db="EMBL/GenBank/DDBJ databases">
        <title>The Genome Sequence of Phialophora europaea CBS 101466.</title>
        <authorList>
            <consortium name="The Broad Institute Genomics Platform"/>
            <person name="Cuomo C."/>
            <person name="de Hoog S."/>
            <person name="Gorbushina A."/>
            <person name="Walker B."/>
            <person name="Young S.K."/>
            <person name="Zeng Q."/>
            <person name="Gargeya S."/>
            <person name="Fitzgerald M."/>
            <person name="Haas B."/>
            <person name="Abouelleil A."/>
            <person name="Allen A.W."/>
            <person name="Alvarado L."/>
            <person name="Arachchi H.M."/>
            <person name="Berlin A.M."/>
            <person name="Chapman S.B."/>
            <person name="Gainer-Dewar J."/>
            <person name="Goldberg J."/>
            <person name="Griggs A."/>
            <person name="Gujja S."/>
            <person name="Hansen M."/>
            <person name="Howarth C."/>
            <person name="Imamovic A."/>
            <person name="Ireland A."/>
            <person name="Larimer J."/>
            <person name="McCowan C."/>
            <person name="Murphy C."/>
            <person name="Pearson M."/>
            <person name="Poon T.W."/>
            <person name="Priest M."/>
            <person name="Roberts A."/>
            <person name="Saif S."/>
            <person name="Shea T."/>
            <person name="Sisk P."/>
            <person name="Sykes S."/>
            <person name="Wortman J."/>
            <person name="Nusbaum C."/>
            <person name="Birren B."/>
        </authorList>
    </citation>
    <scope>NUCLEOTIDE SEQUENCE [LARGE SCALE GENOMIC DNA]</scope>
    <source>
        <strain evidence="5 6">CBS 101466</strain>
    </source>
</reference>
<dbReference type="InterPro" id="IPR019257">
    <property type="entry name" value="MeTrfase_dom"/>
</dbReference>
<dbReference type="Pfam" id="PF03781">
    <property type="entry name" value="FGE-sulfatase"/>
    <property type="match status" value="1"/>
</dbReference>
<dbReference type="Gene3D" id="3.90.1580.10">
    <property type="entry name" value="paralog of FGE (formylglycine-generating enzyme)"/>
    <property type="match status" value="1"/>
</dbReference>
<dbReference type="GO" id="GO:0032259">
    <property type="term" value="P:methylation"/>
    <property type="evidence" value="ECO:0007669"/>
    <property type="project" value="UniProtKB-KW"/>
</dbReference>
<keyword evidence="2" id="KW-0808">Transferase</keyword>
<dbReference type="InterPro" id="IPR005532">
    <property type="entry name" value="SUMF_dom"/>
</dbReference>
<dbReference type="AlphaFoldDB" id="W2RZL5"/>
<dbReference type="VEuPathDB" id="FungiDB:HMPREF1541_03855"/>
<sequence length="842" mass="95293">MGDASGMRVPILDIRSTTLKSLADNVRATMNPPPGEAKSLSTLLLYDDKGLRIFEEITYLEEYYLTNAEIDTLRTHAADIAARFPAHSRLVELGSGNLRKVSILLDAFEAAKKDVEYYALDLSLPELERTFSLLDIEAYKHVMFRGLHGTYDDALVWLNHDARRSPKCNTTCIMSLGSSIGNFAPHDAAVFLAGYARVLGPEDSLLVGLDACQDAERVFRAYNDDESVTERFYRNALDGANGLLGYNAFQQDDWRVHTAFDNQQKKHYATYVALKDVETKDFSVRAGETIYLEESWKFPGDRSHNLWRESGLVHQMAFENSSKDYQIHLLSPANFEFRENPKQYAASPMPTLTEWQQLWAAWDTVTKAMVPKDELLNKPIKLRNDLIFYLGHIPAFADIHHHKATSDKFIEPASYPKMFERGIDPDVDDPEKCHDHSEIPDKWPQLDEITKYQSDIRARFTESIESGRTLSDRRLARGYWLAYEHEAMHLETFLYMLIQSSRVLPPPGSPTPDFEKLAQTSSQNRTPNQWHTIPESKIVLGLDDPENNDGPDRYFAWDIERPSRTVTVKAFEAQSRPISNGDYAYFLESTNVDTLPASWIVKEAFDSNLTSWNRDTSSTQAGPVASPAFVEGKFIRTVYGPIPLRYALDWPVMASYDELAHYATWAHGRIPSLEETRSIYNYVDAQKLQAPEKPGELISAVNGHLSNDGVEETPPSGTSLKAANGSTLQPTDFFVDLTDCNVGFKHWVPSPVTSDGARLRGQGDMGGLWEWTSTVLAAFEGYIPMELYPGYSADFFDNKHNICLGGSWATVPRIAGRRSFVNWYQHNYPYVWCTARLVRDVA</sequence>
<dbReference type="InterPro" id="IPR029063">
    <property type="entry name" value="SAM-dependent_MTases_sf"/>
</dbReference>